<dbReference type="Gene3D" id="3.40.605.10">
    <property type="entry name" value="Aldehyde Dehydrogenase, Chain A, domain 1"/>
    <property type="match status" value="1"/>
</dbReference>
<dbReference type="InterPro" id="IPR016162">
    <property type="entry name" value="Ald_DH_N"/>
</dbReference>
<proteinExistence type="predicted"/>
<dbReference type="PANTHER" id="PTHR11699">
    <property type="entry name" value="ALDEHYDE DEHYDROGENASE-RELATED"/>
    <property type="match status" value="1"/>
</dbReference>
<dbReference type="InterPro" id="IPR016161">
    <property type="entry name" value="Ald_DH/histidinol_DH"/>
</dbReference>
<evidence type="ECO:0000256" key="1">
    <source>
        <dbReference type="ARBA" id="ARBA00023002"/>
    </source>
</evidence>
<accession>A0AAJ1MNK6</accession>
<feature type="domain" description="Aldehyde dehydrogenase" evidence="2">
    <location>
        <begin position="9"/>
        <end position="272"/>
    </location>
</feature>
<dbReference type="Pfam" id="PF00171">
    <property type="entry name" value="Aldedh"/>
    <property type="match status" value="1"/>
</dbReference>
<name>A0AAJ1MNK6_9SPIO</name>
<sequence length="470" mass="50998">MSQNEIAPAEYVAGLIERAKKAQKIAEGFSQEKVDELAAAVTWEIACNDEIVQELAEFSYEECGLGDVASKFAKVSGKCRGVYYDVKRQKSVGVVEEIPEKGLARIAKPVGVIGSLVPSTQAEMHPLSQAIFVVKARDSVIFSPHPRGKYTTLKATNLLRAVMKKYDAPEDLFLTIEDPSVEKTNELMKQCDLVIATGGQPMVKAAYSSGTPAYGVGAGNSMIVVDRDADFADAAVKIKASKTFDLAAGCSCDNSVIIHEEAYDAMMAEFKNVGAHLLNSEEKAKLLKAIWPEWPENHIINRDIVASPVENIAAIAGIKIPEGTCLLLVEEDRTGKATPFAGEKMSLVTTIYKFKDIDDAIRIANENQAYSGHGHSCGIYSNTPSNVEKLALGTYTTRVVVNQAQAATNGGSWTSGMPFTHSLGCGTWGGNICSENIELKHYLNNTWVIREIKSFKPTDEELFAGFTPRS</sequence>
<evidence type="ECO:0000259" key="2">
    <source>
        <dbReference type="Pfam" id="PF00171"/>
    </source>
</evidence>
<dbReference type="InterPro" id="IPR015590">
    <property type="entry name" value="Aldehyde_DH_dom"/>
</dbReference>
<keyword evidence="1" id="KW-0560">Oxidoreductase</keyword>
<dbReference type="EMBL" id="JAQQAL010000012">
    <property type="protein sequence ID" value="MDC7226489.1"/>
    <property type="molecule type" value="Genomic_DNA"/>
</dbReference>
<dbReference type="SUPFAM" id="SSF53720">
    <property type="entry name" value="ALDH-like"/>
    <property type="match status" value="1"/>
</dbReference>
<protein>
    <submittedName>
        <fullName evidence="3">Aldehyde dehydrogenase family protein</fullName>
    </submittedName>
</protein>
<dbReference type="InterPro" id="IPR016163">
    <property type="entry name" value="Ald_DH_C"/>
</dbReference>
<dbReference type="GO" id="GO:0016620">
    <property type="term" value="F:oxidoreductase activity, acting on the aldehyde or oxo group of donors, NAD or NADP as acceptor"/>
    <property type="evidence" value="ECO:0007669"/>
    <property type="project" value="InterPro"/>
</dbReference>
<dbReference type="Proteomes" id="UP001221217">
    <property type="component" value="Unassembled WGS sequence"/>
</dbReference>
<reference evidence="3 4" key="1">
    <citation type="submission" date="2022-12" db="EMBL/GenBank/DDBJ databases">
        <title>Metagenome assembled genome from gulf of manar.</title>
        <authorList>
            <person name="Kohli P."/>
            <person name="Pk S."/>
            <person name="Venkata Ramana C."/>
            <person name="Sasikala C."/>
        </authorList>
    </citation>
    <scope>NUCLEOTIDE SEQUENCE [LARGE SCALE GENOMIC DNA]</scope>
    <source>
        <strain evidence="3">JB008</strain>
    </source>
</reference>
<dbReference type="Gene3D" id="3.40.309.10">
    <property type="entry name" value="Aldehyde Dehydrogenase, Chain A, domain 2"/>
    <property type="match status" value="1"/>
</dbReference>
<evidence type="ECO:0000313" key="4">
    <source>
        <dbReference type="Proteomes" id="UP001221217"/>
    </source>
</evidence>
<evidence type="ECO:0000313" key="3">
    <source>
        <dbReference type="EMBL" id="MDC7226489.1"/>
    </source>
</evidence>
<gene>
    <name evidence="3" type="ORF">PQJ61_06970</name>
</gene>
<dbReference type="AlphaFoldDB" id="A0AAJ1MNK6"/>
<organism evidence="3 4">
    <name type="scientific">Candidatus Thalassospirochaeta sargassi</name>
    <dbReference type="NCBI Taxonomy" id="3119039"/>
    <lineage>
        <taxon>Bacteria</taxon>
        <taxon>Pseudomonadati</taxon>
        <taxon>Spirochaetota</taxon>
        <taxon>Spirochaetia</taxon>
        <taxon>Spirochaetales</taxon>
        <taxon>Spirochaetaceae</taxon>
        <taxon>Candidatus Thalassospirochaeta</taxon>
    </lineage>
</organism>
<comment type="caution">
    <text evidence="3">The sequence shown here is derived from an EMBL/GenBank/DDBJ whole genome shotgun (WGS) entry which is preliminary data.</text>
</comment>